<evidence type="ECO:0000313" key="1">
    <source>
        <dbReference type="EMBL" id="ENN78491.1"/>
    </source>
</evidence>
<dbReference type="HOGENOM" id="CLU_3242699_0_0_1"/>
<dbReference type="AlphaFoldDB" id="N6UCX9"/>
<proteinExistence type="predicted"/>
<dbReference type="EMBL" id="KB740893">
    <property type="protein sequence ID" value="ENN78491.1"/>
    <property type="molecule type" value="Genomic_DNA"/>
</dbReference>
<gene>
    <name evidence="1" type="ORF">YQE_05041</name>
</gene>
<organism evidence="1">
    <name type="scientific">Dendroctonus ponderosae</name>
    <name type="common">Mountain pine beetle</name>
    <dbReference type="NCBI Taxonomy" id="77166"/>
    <lineage>
        <taxon>Eukaryota</taxon>
        <taxon>Metazoa</taxon>
        <taxon>Ecdysozoa</taxon>
        <taxon>Arthropoda</taxon>
        <taxon>Hexapoda</taxon>
        <taxon>Insecta</taxon>
        <taxon>Pterygota</taxon>
        <taxon>Neoptera</taxon>
        <taxon>Endopterygota</taxon>
        <taxon>Coleoptera</taxon>
        <taxon>Polyphaga</taxon>
        <taxon>Cucujiformia</taxon>
        <taxon>Curculionidae</taxon>
        <taxon>Scolytinae</taxon>
        <taxon>Dendroctonus</taxon>
    </lineage>
</organism>
<sequence>MEYLRLQVRFILFKKFQVYRTTFQSITAALEYKDLIPFIHWKS</sequence>
<protein>
    <submittedName>
        <fullName evidence="1">Uncharacterized protein</fullName>
    </submittedName>
</protein>
<accession>N6UCX9</accession>
<reference evidence="1" key="1">
    <citation type="journal article" date="2013" name="Genome Biol.">
        <title>Draft genome of the mountain pine beetle, Dendroctonus ponderosae Hopkins, a major forest pest.</title>
        <authorList>
            <person name="Keeling C.I."/>
            <person name="Yuen M.M."/>
            <person name="Liao N.Y."/>
            <person name="Docking T.R."/>
            <person name="Chan S.K."/>
            <person name="Taylor G.A."/>
            <person name="Palmquist D.L."/>
            <person name="Jackman S.D."/>
            <person name="Nguyen A."/>
            <person name="Li M."/>
            <person name="Henderson H."/>
            <person name="Janes J.K."/>
            <person name="Zhao Y."/>
            <person name="Pandoh P."/>
            <person name="Moore R."/>
            <person name="Sperling F.A."/>
            <person name="Huber D.P."/>
            <person name="Birol I."/>
            <person name="Jones S.J."/>
            <person name="Bohlmann J."/>
        </authorList>
    </citation>
    <scope>NUCLEOTIDE SEQUENCE</scope>
</reference>
<name>N6UCX9_DENPD</name>
<feature type="non-terminal residue" evidence="1">
    <location>
        <position position="1"/>
    </location>
</feature>